<name>A0ABW1KZU3_9PROT</name>
<gene>
    <name evidence="1" type="ORF">ACFMB1_17845</name>
</gene>
<protein>
    <recommendedName>
        <fullName evidence="3">PAS domain-containing protein</fullName>
    </recommendedName>
</protein>
<evidence type="ECO:0008006" key="3">
    <source>
        <dbReference type="Google" id="ProtNLM"/>
    </source>
</evidence>
<evidence type="ECO:0000313" key="2">
    <source>
        <dbReference type="Proteomes" id="UP001596116"/>
    </source>
</evidence>
<dbReference type="Proteomes" id="UP001596116">
    <property type="component" value="Unassembled WGS sequence"/>
</dbReference>
<proteinExistence type="predicted"/>
<organism evidence="1 2">
    <name type="scientific">Hyphococcus aureus</name>
    <dbReference type="NCBI Taxonomy" id="2666033"/>
    <lineage>
        <taxon>Bacteria</taxon>
        <taxon>Pseudomonadati</taxon>
        <taxon>Pseudomonadota</taxon>
        <taxon>Alphaproteobacteria</taxon>
        <taxon>Parvularculales</taxon>
        <taxon>Parvularculaceae</taxon>
        <taxon>Hyphococcus</taxon>
    </lineage>
</organism>
<dbReference type="RefSeq" id="WP_379881180.1">
    <property type="nucleotide sequence ID" value="NZ_JBHPON010000003.1"/>
</dbReference>
<accession>A0ABW1KZU3</accession>
<keyword evidence="2" id="KW-1185">Reference proteome</keyword>
<evidence type="ECO:0000313" key="1">
    <source>
        <dbReference type="EMBL" id="MFC6037424.1"/>
    </source>
</evidence>
<dbReference type="EMBL" id="JBHPON010000003">
    <property type="protein sequence ID" value="MFC6037424.1"/>
    <property type="molecule type" value="Genomic_DNA"/>
</dbReference>
<reference evidence="1 2" key="1">
    <citation type="submission" date="2024-09" db="EMBL/GenBank/DDBJ databases">
        <authorList>
            <person name="Zhang Z.-H."/>
        </authorList>
    </citation>
    <scope>NUCLEOTIDE SEQUENCE [LARGE SCALE GENOMIC DNA]</scope>
    <source>
        <strain evidence="1 2">HHTR114</strain>
    </source>
</reference>
<sequence length="167" mass="18222">MMLSDVADLFGDVVVAPAADRRLTRRLVDVWARSARGQFPSWEAMQESDLGDDWDWIFAVDLEKSIGFPFFIYLGDCLAKLSDVHLSGEDDWTLTLLDKATADVYAAVASEAPHYRDDTLTLCDGRRLLLRSVTAPLAADGGAITHVIGAASGRLAVDVEPGLRLVE</sequence>
<comment type="caution">
    <text evidence="1">The sequence shown here is derived from an EMBL/GenBank/DDBJ whole genome shotgun (WGS) entry which is preliminary data.</text>
</comment>